<keyword evidence="4 6" id="KW-1133">Transmembrane helix</keyword>
<sequence>MNLSIQEFSTKPVPENRTVGWIRVAIISATASFSLPTLISGMKLANSVDTRTALTAIICGNLLLTIIGGFCGSIGSRTRLSSYMLTRIAFGSSGAAAVNIALAISLLGWFGVNIDILSGAVFRLLNEVFAINIANWIIEVIAGIVITVTTFFGFRAINVLSLVVVPVLMVVTMLLVIKALGVQSIQEIFSTTISNNISFGDAMSSITGGVIIGAIILPDITRFIRNWQGAIYTAVFSYIIFGALVQLSGGLTSIAFLSDDILDTMIFIGMSGAAFAIVISGSWVLNSLNLYSSMLSFEATFPKLTSGLIIVPLGLLGTGAAFFNILEYFLDFLFYLAIVFTPVAGVIIVDYCLVRRSNYHEQPLNLDTHFVLPAIFSWVAGALISLLGSEDIISFTGIAALDAILVSGFVYFLITHIQKSSLLPRT</sequence>
<evidence type="ECO:0000256" key="1">
    <source>
        <dbReference type="ARBA" id="ARBA00004141"/>
    </source>
</evidence>
<reference evidence="7" key="1">
    <citation type="submission" date="2018-05" db="EMBL/GenBank/DDBJ databases">
        <authorList>
            <person name="Lanie J.A."/>
            <person name="Ng W.-L."/>
            <person name="Kazmierczak K.M."/>
            <person name="Andrzejewski T.M."/>
            <person name="Davidsen T.M."/>
            <person name="Wayne K.J."/>
            <person name="Tettelin H."/>
            <person name="Glass J.I."/>
            <person name="Rusch D."/>
            <person name="Podicherti R."/>
            <person name="Tsui H.-C.T."/>
            <person name="Winkler M.E."/>
        </authorList>
    </citation>
    <scope>NUCLEOTIDE SEQUENCE</scope>
</reference>
<feature type="transmembrane region" description="Helical" evidence="6">
    <location>
        <begin position="306"/>
        <end position="326"/>
    </location>
</feature>
<dbReference type="PANTHER" id="PTHR30569">
    <property type="entry name" value="CYTOSINE TRANSPORTER CODB"/>
    <property type="match status" value="1"/>
</dbReference>
<proteinExistence type="inferred from homology"/>
<dbReference type="PANTHER" id="PTHR30569:SF0">
    <property type="entry name" value="CYTOSINE PERMEASE"/>
    <property type="match status" value="1"/>
</dbReference>
<feature type="transmembrane region" description="Helical" evidence="6">
    <location>
        <begin position="88"/>
        <end position="109"/>
    </location>
</feature>
<organism evidence="7">
    <name type="scientific">marine metagenome</name>
    <dbReference type="NCBI Taxonomy" id="408172"/>
    <lineage>
        <taxon>unclassified sequences</taxon>
        <taxon>metagenomes</taxon>
        <taxon>ecological metagenomes</taxon>
    </lineage>
</organism>
<dbReference type="Pfam" id="PF02133">
    <property type="entry name" value="Transp_cyt_pur"/>
    <property type="match status" value="1"/>
</dbReference>
<evidence type="ECO:0000313" key="7">
    <source>
        <dbReference type="EMBL" id="SUZ70207.1"/>
    </source>
</evidence>
<feature type="transmembrane region" description="Helical" evidence="6">
    <location>
        <begin position="264"/>
        <end position="285"/>
    </location>
</feature>
<gene>
    <name evidence="7" type="ORF">METZ01_LOCUS23061</name>
</gene>
<feature type="transmembrane region" description="Helical" evidence="6">
    <location>
        <begin position="159"/>
        <end position="177"/>
    </location>
</feature>
<feature type="transmembrane region" description="Helical" evidence="6">
    <location>
        <begin position="366"/>
        <end position="386"/>
    </location>
</feature>
<feature type="transmembrane region" description="Helical" evidence="6">
    <location>
        <begin position="21"/>
        <end position="41"/>
    </location>
</feature>
<dbReference type="InterPro" id="IPR001248">
    <property type="entry name" value="Pur-cyt_permease"/>
</dbReference>
<dbReference type="InterPro" id="IPR030191">
    <property type="entry name" value="CodB"/>
</dbReference>
<evidence type="ECO:0008006" key="8">
    <source>
        <dbReference type="Google" id="ProtNLM"/>
    </source>
</evidence>
<accession>A0A381PVY8</accession>
<evidence type="ECO:0000256" key="3">
    <source>
        <dbReference type="ARBA" id="ARBA00022692"/>
    </source>
</evidence>
<evidence type="ECO:0000256" key="6">
    <source>
        <dbReference type="SAM" id="Phobius"/>
    </source>
</evidence>
<keyword evidence="5 6" id="KW-0472">Membrane</keyword>
<dbReference type="GO" id="GO:0005886">
    <property type="term" value="C:plasma membrane"/>
    <property type="evidence" value="ECO:0007669"/>
    <property type="project" value="TreeGrafter"/>
</dbReference>
<feature type="transmembrane region" description="Helical" evidence="6">
    <location>
        <begin position="53"/>
        <end position="76"/>
    </location>
</feature>
<evidence type="ECO:0000256" key="5">
    <source>
        <dbReference type="ARBA" id="ARBA00023136"/>
    </source>
</evidence>
<feature type="transmembrane region" description="Helical" evidence="6">
    <location>
        <begin position="332"/>
        <end position="354"/>
    </location>
</feature>
<feature type="transmembrane region" description="Helical" evidence="6">
    <location>
        <begin position="392"/>
        <end position="414"/>
    </location>
</feature>
<protein>
    <recommendedName>
        <fullName evidence="8">Cytosine permease</fullName>
    </recommendedName>
</protein>
<dbReference type="Gene3D" id="1.10.4160.10">
    <property type="entry name" value="Hydantoin permease"/>
    <property type="match status" value="1"/>
</dbReference>
<keyword evidence="3 6" id="KW-0812">Transmembrane</keyword>
<comment type="similarity">
    <text evidence="2">Belongs to the purine-cytosine permease (2.A.39) family.</text>
</comment>
<dbReference type="AlphaFoldDB" id="A0A381PVY8"/>
<name>A0A381PVY8_9ZZZZ</name>
<evidence type="ECO:0000256" key="2">
    <source>
        <dbReference type="ARBA" id="ARBA00008974"/>
    </source>
</evidence>
<dbReference type="EMBL" id="UINC01001083">
    <property type="protein sequence ID" value="SUZ70207.1"/>
    <property type="molecule type" value="Genomic_DNA"/>
</dbReference>
<feature type="transmembrane region" description="Helical" evidence="6">
    <location>
        <begin position="229"/>
        <end position="258"/>
    </location>
</feature>
<evidence type="ECO:0000256" key="4">
    <source>
        <dbReference type="ARBA" id="ARBA00022989"/>
    </source>
</evidence>
<feature type="transmembrane region" description="Helical" evidence="6">
    <location>
        <begin position="129"/>
        <end position="152"/>
    </location>
</feature>
<comment type="subcellular location">
    <subcellularLocation>
        <location evidence="1">Membrane</location>
        <topology evidence="1">Multi-pass membrane protein</topology>
    </subcellularLocation>
</comment>
<dbReference type="GO" id="GO:0015209">
    <property type="term" value="F:cytosine transmembrane transporter activity"/>
    <property type="evidence" value="ECO:0007669"/>
    <property type="project" value="InterPro"/>
</dbReference>
<feature type="transmembrane region" description="Helical" evidence="6">
    <location>
        <begin position="197"/>
        <end position="217"/>
    </location>
</feature>